<keyword evidence="6" id="KW-0408">Iron</keyword>
<keyword evidence="4" id="KW-0677">Repeat</keyword>
<proteinExistence type="predicted"/>
<name>L0AAB5_CALLD</name>
<dbReference type="InParanoid" id="L0AAB5"/>
<evidence type="ECO:0000313" key="10">
    <source>
        <dbReference type="Proteomes" id="UP000010469"/>
    </source>
</evidence>
<dbReference type="InterPro" id="IPR011898">
    <property type="entry name" value="PorD_KorD"/>
</dbReference>
<dbReference type="OrthoDB" id="23478at2157"/>
<dbReference type="RefSeq" id="WP_015232708.1">
    <property type="nucleotide sequence ID" value="NC_019791.1"/>
</dbReference>
<dbReference type="NCBIfam" id="TIGR02179">
    <property type="entry name" value="PorD_KorD"/>
    <property type="match status" value="1"/>
</dbReference>
<dbReference type="PANTHER" id="PTHR43724">
    <property type="entry name" value="PYRUVATE SYNTHASE SUBUNIT PORD"/>
    <property type="match status" value="1"/>
</dbReference>
<keyword evidence="3" id="KW-0479">Metal-binding</keyword>
<evidence type="ECO:0000256" key="4">
    <source>
        <dbReference type="ARBA" id="ARBA00022737"/>
    </source>
</evidence>
<sequence length="106" mass="11965">MEKLVSYTEMAPGGIVVNPGNSLEYKTGDWKVLIPVINQETCTRCRICWYVCPDNAIIELDKEYTTKKNRKYKVSYDVNSDFCKGCGMCAQECPVKAIEMVPVEVA</sequence>
<keyword evidence="9" id="KW-0670">Pyruvate</keyword>
<feature type="domain" description="4Fe-4S ferredoxin-type" evidence="8">
    <location>
        <begin position="33"/>
        <end position="63"/>
    </location>
</feature>
<reference evidence="10" key="1">
    <citation type="submission" date="2012-03" db="EMBL/GenBank/DDBJ databases">
        <title>Complete genome of Caldisphaera lagunensis DSM 15908.</title>
        <authorList>
            <person name="Lucas S."/>
            <person name="Copeland A."/>
            <person name="Lapidus A."/>
            <person name="Glavina del Rio T."/>
            <person name="Dalin E."/>
            <person name="Tice H."/>
            <person name="Bruce D."/>
            <person name="Goodwin L."/>
            <person name="Pitluck S."/>
            <person name="Peters L."/>
            <person name="Mikhailova N."/>
            <person name="Teshima H."/>
            <person name="Kyrpides N."/>
            <person name="Mavromatis K."/>
            <person name="Ivanova N."/>
            <person name="Brettin T."/>
            <person name="Detter J.C."/>
            <person name="Han C."/>
            <person name="Larimer F."/>
            <person name="Land M."/>
            <person name="Hauser L."/>
            <person name="Markowitz V."/>
            <person name="Cheng J.-F."/>
            <person name="Hugenholtz P."/>
            <person name="Woyke T."/>
            <person name="Wu D."/>
            <person name="Spring S."/>
            <person name="Schroeder M."/>
            <person name="Brambilla E."/>
            <person name="Klenk H.-P."/>
            <person name="Eisen J.A."/>
        </authorList>
    </citation>
    <scope>NUCLEOTIDE SEQUENCE [LARGE SCALE GENOMIC DNA]</scope>
    <source>
        <strain evidence="10">DSM 15908 / JCM 11604 / IC-154</strain>
    </source>
</reference>
<dbReference type="GO" id="GO:0051539">
    <property type="term" value="F:4 iron, 4 sulfur cluster binding"/>
    <property type="evidence" value="ECO:0007669"/>
    <property type="project" value="UniProtKB-KW"/>
</dbReference>
<keyword evidence="2" id="KW-0004">4Fe-4S</keyword>
<dbReference type="GO" id="GO:0046872">
    <property type="term" value="F:metal ion binding"/>
    <property type="evidence" value="ECO:0007669"/>
    <property type="project" value="UniProtKB-KW"/>
</dbReference>
<dbReference type="InterPro" id="IPR017900">
    <property type="entry name" value="4Fe4S_Fe_S_CS"/>
</dbReference>
<evidence type="ECO:0000259" key="8">
    <source>
        <dbReference type="PROSITE" id="PS51379"/>
    </source>
</evidence>
<evidence type="ECO:0000256" key="7">
    <source>
        <dbReference type="ARBA" id="ARBA00023014"/>
    </source>
</evidence>
<dbReference type="eggNOG" id="arCOG01604">
    <property type="taxonomic scope" value="Archaea"/>
</dbReference>
<keyword evidence="10" id="KW-1185">Reference proteome</keyword>
<dbReference type="SUPFAM" id="SSF54862">
    <property type="entry name" value="4Fe-4S ferredoxins"/>
    <property type="match status" value="1"/>
</dbReference>
<dbReference type="GO" id="GO:0016625">
    <property type="term" value="F:oxidoreductase activity, acting on the aldehyde or oxo group of donors, iron-sulfur protein as acceptor"/>
    <property type="evidence" value="ECO:0007669"/>
    <property type="project" value="InterPro"/>
</dbReference>
<dbReference type="Pfam" id="PF14697">
    <property type="entry name" value="Fer4_21"/>
    <property type="match status" value="1"/>
</dbReference>
<comment type="cofactor">
    <cofactor evidence="1">
        <name>[4Fe-4S] cluster</name>
        <dbReference type="ChEBI" id="CHEBI:49883"/>
    </cofactor>
</comment>
<dbReference type="PROSITE" id="PS51379">
    <property type="entry name" value="4FE4S_FER_2"/>
    <property type="match status" value="2"/>
</dbReference>
<protein>
    <submittedName>
        <fullName evidence="9">2-oxoacid:acceptor oxidoreductase, delta subunit, pyruvate/2-ketoisovalerate family</fullName>
    </submittedName>
</protein>
<dbReference type="AlphaFoldDB" id="L0AAB5"/>
<dbReference type="Proteomes" id="UP000010469">
    <property type="component" value="Chromosome"/>
</dbReference>
<evidence type="ECO:0000313" key="9">
    <source>
        <dbReference type="EMBL" id="AFZ70811.1"/>
    </source>
</evidence>
<evidence type="ECO:0000256" key="2">
    <source>
        <dbReference type="ARBA" id="ARBA00022485"/>
    </source>
</evidence>
<evidence type="ECO:0000256" key="5">
    <source>
        <dbReference type="ARBA" id="ARBA00022982"/>
    </source>
</evidence>
<feature type="domain" description="4Fe-4S ferredoxin-type" evidence="8">
    <location>
        <begin position="74"/>
        <end position="103"/>
    </location>
</feature>
<dbReference type="FunCoup" id="L0AAB5">
    <property type="interactions" value="78"/>
</dbReference>
<keyword evidence="5" id="KW-0249">Electron transport</keyword>
<dbReference type="PROSITE" id="PS00198">
    <property type="entry name" value="4FE4S_FER_1"/>
    <property type="match status" value="1"/>
</dbReference>
<dbReference type="STRING" id="1056495.Calag_1089"/>
<evidence type="ECO:0000256" key="1">
    <source>
        <dbReference type="ARBA" id="ARBA00001966"/>
    </source>
</evidence>
<dbReference type="EMBL" id="CP003378">
    <property type="protein sequence ID" value="AFZ70811.1"/>
    <property type="molecule type" value="Genomic_DNA"/>
</dbReference>
<keyword evidence="7" id="KW-0411">Iron-sulfur</keyword>
<dbReference type="PANTHER" id="PTHR43724:SF1">
    <property type="entry name" value="PYRUVATE SYNTHASE SUBUNIT PORD"/>
    <property type="match status" value="1"/>
</dbReference>
<dbReference type="GeneID" id="14212349"/>
<dbReference type="KEGG" id="clg:Calag_1089"/>
<dbReference type="Gene3D" id="3.30.70.20">
    <property type="match status" value="2"/>
</dbReference>
<keyword evidence="5" id="KW-0813">Transport</keyword>
<dbReference type="HOGENOM" id="CLU_139698_1_1_2"/>
<organism evidence="9 10">
    <name type="scientific">Caldisphaera lagunensis (strain DSM 15908 / JCM 11604 / ANMR 0165 / IC-154)</name>
    <dbReference type="NCBI Taxonomy" id="1056495"/>
    <lineage>
        <taxon>Archaea</taxon>
        <taxon>Thermoproteota</taxon>
        <taxon>Thermoprotei</taxon>
        <taxon>Acidilobales</taxon>
        <taxon>Caldisphaeraceae</taxon>
        <taxon>Caldisphaera</taxon>
    </lineage>
</organism>
<gene>
    <name evidence="9" type="ordered locus">Calag_1089</name>
</gene>
<evidence type="ECO:0000256" key="6">
    <source>
        <dbReference type="ARBA" id="ARBA00023004"/>
    </source>
</evidence>
<evidence type="ECO:0000256" key="3">
    <source>
        <dbReference type="ARBA" id="ARBA00022723"/>
    </source>
</evidence>
<accession>L0AAB5</accession>
<dbReference type="InterPro" id="IPR017896">
    <property type="entry name" value="4Fe4S_Fe-S-bd"/>
</dbReference>